<name>A0ABM4HDR8_ODOVR</name>
<accession>A0ABM4HDR8</accession>
<feature type="region of interest" description="Disordered" evidence="2">
    <location>
        <begin position="131"/>
        <end position="182"/>
    </location>
</feature>
<dbReference type="GeneID" id="110134349"/>
<proteinExistence type="inferred from homology"/>
<organism evidence="4 5">
    <name type="scientific">Odocoileus virginianus</name>
    <name type="common">White-tailed deer</name>
    <dbReference type="NCBI Taxonomy" id="9874"/>
    <lineage>
        <taxon>Eukaryota</taxon>
        <taxon>Metazoa</taxon>
        <taxon>Chordata</taxon>
        <taxon>Craniata</taxon>
        <taxon>Vertebrata</taxon>
        <taxon>Euteleostomi</taxon>
        <taxon>Mammalia</taxon>
        <taxon>Eutheria</taxon>
        <taxon>Laurasiatheria</taxon>
        <taxon>Artiodactyla</taxon>
        <taxon>Ruminantia</taxon>
        <taxon>Pecora</taxon>
        <taxon>Cervidae</taxon>
        <taxon>Odocoileinae</taxon>
        <taxon>Odocoileus</taxon>
    </lineage>
</organism>
<keyword evidence="1" id="KW-0195">Cyclin</keyword>
<gene>
    <name evidence="5" type="primary">CCNI2</name>
</gene>
<feature type="domain" description="Cyclin-like" evidence="3">
    <location>
        <begin position="197"/>
        <end position="283"/>
    </location>
</feature>
<dbReference type="PANTHER" id="PTHR10177">
    <property type="entry name" value="CYCLINS"/>
    <property type="match status" value="1"/>
</dbReference>
<evidence type="ECO:0000256" key="2">
    <source>
        <dbReference type="SAM" id="MobiDB-lite"/>
    </source>
</evidence>
<sequence>MEPSIDNLLQGGLLTSRAGDSAPGARALEFGRKSRRNGPSLSAPPAAVERLSPRRDPEKFLGGVPARCAPAPRAFVDQIRAGGNAGSASCRPRPRRSWGAAARTIYAAPSPQPAQAHAEYLGRLPGPALAARLPDAGPGPRGASVAGWPTPGTGTLAGPSRKHGHPPPPRAHGTRPGSTCTRDQQAEICEAFREVVLWLLRVENIFDFSQNTFSLALTIFSRLLVSVKIKKHLLHCVTITSLRLATKANEEEELIPHVKDFIKHYGSGYSPNELLRMELAILDKLHWDLYIGTPLDFLSTVSTRNFQSLPWTHCAFGTAVHNIGRQSTRPYTCSTVT</sequence>
<comment type="similarity">
    <text evidence="1">Belongs to the cyclin family.</text>
</comment>
<evidence type="ECO:0000259" key="3">
    <source>
        <dbReference type="SMART" id="SM00385"/>
    </source>
</evidence>
<evidence type="ECO:0000313" key="5">
    <source>
        <dbReference type="RefSeq" id="XP_070313700.1"/>
    </source>
</evidence>
<evidence type="ECO:0000313" key="4">
    <source>
        <dbReference type="Proteomes" id="UP001652640"/>
    </source>
</evidence>
<dbReference type="Gene3D" id="1.10.472.10">
    <property type="entry name" value="Cyclin-like"/>
    <property type="match status" value="2"/>
</dbReference>
<reference evidence="4" key="1">
    <citation type="journal article" date="2022" name="J. Hered.">
        <title>A De Novo Chromosome-Level Genome Assembly of the White-Tailed Deer, Odocoileus Virginianus.</title>
        <authorList>
            <person name="London E.W."/>
            <person name="Roca A.L."/>
            <person name="Novakofski J.E."/>
            <person name="Mateus-Pinilla N.E."/>
        </authorList>
    </citation>
    <scope>NUCLEOTIDE SEQUENCE [LARGE SCALE GENOMIC DNA]</scope>
</reference>
<dbReference type="InterPro" id="IPR036915">
    <property type="entry name" value="Cyclin-like_sf"/>
</dbReference>
<dbReference type="InterPro" id="IPR006671">
    <property type="entry name" value="Cyclin_N"/>
</dbReference>
<dbReference type="Pfam" id="PF00134">
    <property type="entry name" value="Cyclin_N"/>
    <property type="match status" value="1"/>
</dbReference>
<feature type="region of interest" description="Disordered" evidence="2">
    <location>
        <begin position="1"/>
        <end position="58"/>
    </location>
</feature>
<evidence type="ECO:0000256" key="1">
    <source>
        <dbReference type="RuleBase" id="RU000383"/>
    </source>
</evidence>
<dbReference type="SUPFAM" id="SSF47954">
    <property type="entry name" value="Cyclin-like"/>
    <property type="match status" value="1"/>
</dbReference>
<protein>
    <submittedName>
        <fullName evidence="5">Cyclin-I2</fullName>
    </submittedName>
</protein>
<dbReference type="SMART" id="SM00385">
    <property type="entry name" value="CYCLIN"/>
    <property type="match status" value="1"/>
</dbReference>
<dbReference type="InterPro" id="IPR013763">
    <property type="entry name" value="Cyclin-like_dom"/>
</dbReference>
<dbReference type="RefSeq" id="XP_070313700.1">
    <property type="nucleotide sequence ID" value="XM_070457599.1"/>
</dbReference>
<dbReference type="InterPro" id="IPR039361">
    <property type="entry name" value="Cyclin"/>
</dbReference>
<reference evidence="5" key="2">
    <citation type="submission" date="2025-08" db="UniProtKB">
        <authorList>
            <consortium name="RefSeq"/>
        </authorList>
    </citation>
    <scope>IDENTIFICATION</scope>
    <source>
        <tissue evidence="5">Tongue muscle</tissue>
    </source>
</reference>
<keyword evidence="4" id="KW-1185">Reference proteome</keyword>
<dbReference type="Proteomes" id="UP001652640">
    <property type="component" value="Chromosome 3"/>
</dbReference>